<accession>A0A9D1F6Y4</accession>
<comment type="caution">
    <text evidence="1">The sequence shown here is derived from an EMBL/GenBank/DDBJ whole genome shotgun (WGS) entry which is preliminary data.</text>
</comment>
<evidence type="ECO:0000313" key="2">
    <source>
        <dbReference type="Proteomes" id="UP000823927"/>
    </source>
</evidence>
<dbReference type="GO" id="GO:0003677">
    <property type="term" value="F:DNA binding"/>
    <property type="evidence" value="ECO:0007669"/>
    <property type="project" value="InterPro"/>
</dbReference>
<organism evidence="1 2">
    <name type="scientific">Candidatus Scybalocola faecigallinarum</name>
    <dbReference type="NCBI Taxonomy" id="2840941"/>
    <lineage>
        <taxon>Bacteria</taxon>
        <taxon>Bacillati</taxon>
        <taxon>Bacillota</taxon>
        <taxon>Clostridia</taxon>
        <taxon>Lachnospirales</taxon>
        <taxon>Lachnospiraceae</taxon>
        <taxon>Lachnospiraceae incertae sedis</taxon>
        <taxon>Candidatus Scybalocola (ex Gilroy et al. 2021)</taxon>
    </lineage>
</organism>
<dbReference type="Proteomes" id="UP000823927">
    <property type="component" value="Unassembled WGS sequence"/>
</dbReference>
<reference evidence="1" key="2">
    <citation type="journal article" date="2021" name="PeerJ">
        <title>Extensive microbial diversity within the chicken gut microbiome revealed by metagenomics and culture.</title>
        <authorList>
            <person name="Gilroy R."/>
            <person name="Ravi A."/>
            <person name="Getino M."/>
            <person name="Pursley I."/>
            <person name="Horton D.L."/>
            <person name="Alikhan N.F."/>
            <person name="Baker D."/>
            <person name="Gharbi K."/>
            <person name="Hall N."/>
            <person name="Watson M."/>
            <person name="Adriaenssens E.M."/>
            <person name="Foster-Nyarko E."/>
            <person name="Jarju S."/>
            <person name="Secka A."/>
            <person name="Antonio M."/>
            <person name="Oren A."/>
            <person name="Chaudhuri R.R."/>
            <person name="La Ragione R."/>
            <person name="Hildebrand F."/>
            <person name="Pallen M.J."/>
        </authorList>
    </citation>
    <scope>NUCLEOTIDE SEQUENCE</scope>
    <source>
        <strain evidence="1">CHK178-757</strain>
    </source>
</reference>
<evidence type="ECO:0000313" key="1">
    <source>
        <dbReference type="EMBL" id="HIS48605.1"/>
    </source>
</evidence>
<proteinExistence type="predicted"/>
<protein>
    <submittedName>
        <fullName evidence="1">Uncharacterized protein</fullName>
    </submittedName>
</protein>
<reference evidence="1" key="1">
    <citation type="submission" date="2020-10" db="EMBL/GenBank/DDBJ databases">
        <authorList>
            <person name="Gilroy R."/>
        </authorList>
    </citation>
    <scope>NUCLEOTIDE SEQUENCE</scope>
    <source>
        <strain evidence="1">CHK178-757</strain>
    </source>
</reference>
<dbReference type="EMBL" id="DVIT01000059">
    <property type="protein sequence ID" value="HIS48605.1"/>
    <property type="molecule type" value="Genomic_DNA"/>
</dbReference>
<gene>
    <name evidence="1" type="ORF">IAB46_13840</name>
</gene>
<name>A0A9D1F6Y4_9FIRM</name>
<dbReference type="AlphaFoldDB" id="A0A9D1F6Y4"/>
<dbReference type="InterPro" id="IPR010982">
    <property type="entry name" value="Lambda_DNA-bd_dom_sf"/>
</dbReference>
<dbReference type="Gene3D" id="1.10.260.40">
    <property type="entry name" value="lambda repressor-like DNA-binding domains"/>
    <property type="match status" value="1"/>
</dbReference>
<sequence>MKDLDFEIIGKKIKEIRLDKKLTQEYVAKNDGRIPKRILPDYDFIINIQLKLLTFQ</sequence>